<name>A0A8S5N958_9CAUD</name>
<accession>A0A8S5N958</accession>
<dbReference type="EMBL" id="BK015100">
    <property type="protein sequence ID" value="DAD90988.1"/>
    <property type="molecule type" value="Genomic_DNA"/>
</dbReference>
<sequence length="36" mass="3857">MAFYCASHAHSKERLSVVSLGNPFALGGVAMRQAHI</sequence>
<proteinExistence type="predicted"/>
<evidence type="ECO:0000313" key="1">
    <source>
        <dbReference type="EMBL" id="DAD90988.1"/>
    </source>
</evidence>
<reference evidence="1" key="1">
    <citation type="journal article" date="2021" name="Proc. Natl. Acad. Sci. U.S.A.">
        <title>A Catalog of Tens of Thousands of Viruses from Human Metagenomes Reveals Hidden Associations with Chronic Diseases.</title>
        <authorList>
            <person name="Tisza M.J."/>
            <person name="Buck C.B."/>
        </authorList>
    </citation>
    <scope>NUCLEOTIDE SEQUENCE</scope>
    <source>
        <strain evidence="1">CtpLW14</strain>
    </source>
</reference>
<protein>
    <submittedName>
        <fullName evidence="1">Uncharacterized protein</fullName>
    </submittedName>
</protein>
<organism evidence="1">
    <name type="scientific">Siphoviridae sp. ctpLW14</name>
    <dbReference type="NCBI Taxonomy" id="2826464"/>
    <lineage>
        <taxon>Viruses</taxon>
        <taxon>Duplodnaviria</taxon>
        <taxon>Heunggongvirae</taxon>
        <taxon>Uroviricota</taxon>
        <taxon>Caudoviricetes</taxon>
    </lineage>
</organism>